<dbReference type="EMBL" id="CP051167">
    <property type="protein sequence ID" value="QIZ71807.1"/>
    <property type="molecule type" value="Genomic_DNA"/>
</dbReference>
<gene>
    <name evidence="2" type="ORF">HCG48_15470</name>
</gene>
<dbReference type="Pfam" id="PF00805">
    <property type="entry name" value="Pentapeptide"/>
    <property type="match status" value="3"/>
</dbReference>
<dbReference type="InterPro" id="IPR001646">
    <property type="entry name" value="5peptide_repeat"/>
</dbReference>
<dbReference type="KEGG" id="oxy:HCG48_15470"/>
<dbReference type="PANTHER" id="PTHR14136:SF17">
    <property type="entry name" value="BTB_POZ DOMAIN-CONTAINING PROTEIN KCTD9"/>
    <property type="match status" value="1"/>
</dbReference>
<accession>A0A6H1U078</accession>
<feature type="compositionally biased region" description="Polar residues" evidence="1">
    <location>
        <begin position="251"/>
        <end position="267"/>
    </location>
</feature>
<evidence type="ECO:0000313" key="3">
    <source>
        <dbReference type="Proteomes" id="UP000500857"/>
    </source>
</evidence>
<name>A0A6H1U078_9CYAN</name>
<organism evidence="2 3">
    <name type="scientific">Oxynema aestuarii AP17</name>
    <dbReference type="NCBI Taxonomy" id="2064643"/>
    <lineage>
        <taxon>Bacteria</taxon>
        <taxon>Bacillati</taxon>
        <taxon>Cyanobacteriota</taxon>
        <taxon>Cyanophyceae</taxon>
        <taxon>Oscillatoriophycideae</taxon>
        <taxon>Oscillatoriales</taxon>
        <taxon>Oscillatoriaceae</taxon>
        <taxon>Oxynema</taxon>
        <taxon>Oxynema aestuarii</taxon>
    </lineage>
</organism>
<evidence type="ECO:0008006" key="4">
    <source>
        <dbReference type="Google" id="ProtNLM"/>
    </source>
</evidence>
<feature type="compositionally biased region" description="Polar residues" evidence="1">
    <location>
        <begin position="289"/>
        <end position="302"/>
    </location>
</feature>
<feature type="region of interest" description="Disordered" evidence="1">
    <location>
        <begin position="247"/>
        <end position="271"/>
    </location>
</feature>
<evidence type="ECO:0000256" key="1">
    <source>
        <dbReference type="SAM" id="MobiDB-lite"/>
    </source>
</evidence>
<keyword evidence="3" id="KW-1185">Reference proteome</keyword>
<evidence type="ECO:0000313" key="2">
    <source>
        <dbReference type="EMBL" id="QIZ71807.1"/>
    </source>
</evidence>
<feature type="region of interest" description="Disordered" evidence="1">
    <location>
        <begin position="149"/>
        <end position="174"/>
    </location>
</feature>
<dbReference type="SUPFAM" id="SSF141571">
    <property type="entry name" value="Pentapeptide repeat-like"/>
    <property type="match status" value="1"/>
</dbReference>
<reference evidence="2 3" key="1">
    <citation type="submission" date="2020-04" db="EMBL/GenBank/DDBJ databases">
        <authorList>
            <person name="Basu S."/>
            <person name="Maruthanayagam V."/>
            <person name="Chakraborty S."/>
            <person name="Pramanik A."/>
            <person name="Mukherjee J."/>
            <person name="Brink B."/>
        </authorList>
    </citation>
    <scope>NUCLEOTIDE SEQUENCE [LARGE SCALE GENOMIC DNA]</scope>
    <source>
        <strain evidence="2 3">AP17</strain>
    </source>
</reference>
<dbReference type="AlphaFoldDB" id="A0A6H1U078"/>
<dbReference type="InterPro" id="IPR051082">
    <property type="entry name" value="Pentapeptide-BTB/POZ_domain"/>
</dbReference>
<feature type="compositionally biased region" description="Pro residues" evidence="1">
    <location>
        <begin position="153"/>
        <end position="171"/>
    </location>
</feature>
<sequence>MRLNNLEWLDLAEYLCLTLAVVGAVAGVGDRQILYAALPLAACIFLNLVRRQQTQQSDRQSAMSAIAVLEERLTRLRTQWEGDLEQMQQLRASIEHLGDRLDRFDRESPASESPAANESNREELDCLVAAMQQQQRQLRTLRERLDAIGTSAPEPPAESPQSQPPQTPPASEPNWEQLQNLPEAIATLTDRIAQLGRGMAQVLQRLERASDTPDRSPGPSVGDLADALQPLARAVSEIQQQIAGLEPRTGTRPTTAPSETAIARTTPSPGPVPTNFGIGGDPRQNLPQWGNTPNIPPESSITPAAFPNAQPATVAPQEFVRRYQQGERNFPGVNLEAADLARVYPSQPGSPIDLRGVNLVGSSLTGANFAGGDLAEANLSEADLSHADLRQANLAGANLAGANLDGADLEGANLIAADLRGIDFRNVYLRQVNLSSANLCRQNFAGFDLSGFNLSRANLTYADLSGATLEGADLTGADLTGANLDGTYFGDGETAARLDGAILPDGSRFE</sequence>
<dbReference type="Proteomes" id="UP000500857">
    <property type="component" value="Chromosome"/>
</dbReference>
<dbReference type="PANTHER" id="PTHR14136">
    <property type="entry name" value="BTB_POZ DOMAIN-CONTAINING PROTEIN KCTD9"/>
    <property type="match status" value="1"/>
</dbReference>
<feature type="region of interest" description="Disordered" evidence="1">
    <location>
        <begin position="289"/>
        <end position="312"/>
    </location>
</feature>
<protein>
    <recommendedName>
        <fullName evidence="4">Pentapeptide repeat-containing protein</fullName>
    </recommendedName>
</protein>
<dbReference type="Gene3D" id="2.160.20.80">
    <property type="entry name" value="E3 ubiquitin-protein ligase SopA"/>
    <property type="match status" value="1"/>
</dbReference>
<dbReference type="RefSeq" id="WP_168569959.1">
    <property type="nucleotide sequence ID" value="NZ_CP051167.1"/>
</dbReference>
<proteinExistence type="predicted"/>